<comment type="caution">
    <text evidence="2">The sequence shown here is derived from an EMBL/GenBank/DDBJ whole genome shotgun (WGS) entry which is preliminary data.</text>
</comment>
<dbReference type="EMBL" id="BGZK01000091">
    <property type="protein sequence ID" value="GBP17897.1"/>
    <property type="molecule type" value="Genomic_DNA"/>
</dbReference>
<keyword evidence="3" id="KW-1185">Reference proteome</keyword>
<evidence type="ECO:0000313" key="3">
    <source>
        <dbReference type="Proteomes" id="UP000299102"/>
    </source>
</evidence>
<feature type="region of interest" description="Disordered" evidence="1">
    <location>
        <begin position="25"/>
        <end position="50"/>
    </location>
</feature>
<gene>
    <name evidence="2" type="ORF">EVAR_7890_1</name>
</gene>
<evidence type="ECO:0000256" key="1">
    <source>
        <dbReference type="SAM" id="MobiDB-lite"/>
    </source>
</evidence>
<dbReference type="AlphaFoldDB" id="A0A4C1TV63"/>
<name>A0A4C1TV63_EUMVA</name>
<evidence type="ECO:0000313" key="2">
    <source>
        <dbReference type="EMBL" id="GBP17897.1"/>
    </source>
</evidence>
<feature type="region of interest" description="Disordered" evidence="1">
    <location>
        <begin position="119"/>
        <end position="140"/>
    </location>
</feature>
<feature type="compositionally biased region" description="Basic residues" evidence="1">
    <location>
        <begin position="25"/>
        <end position="42"/>
    </location>
</feature>
<protein>
    <submittedName>
        <fullName evidence="2">Uncharacterized protein</fullName>
    </submittedName>
</protein>
<reference evidence="2 3" key="1">
    <citation type="journal article" date="2019" name="Commun. Biol.">
        <title>The bagworm genome reveals a unique fibroin gene that provides high tensile strength.</title>
        <authorList>
            <person name="Kono N."/>
            <person name="Nakamura H."/>
            <person name="Ohtoshi R."/>
            <person name="Tomita M."/>
            <person name="Numata K."/>
            <person name="Arakawa K."/>
        </authorList>
    </citation>
    <scope>NUCLEOTIDE SEQUENCE [LARGE SCALE GENOMIC DNA]</scope>
</reference>
<proteinExistence type="predicted"/>
<accession>A0A4C1TV63</accession>
<dbReference type="Proteomes" id="UP000299102">
    <property type="component" value="Unassembled WGS sequence"/>
</dbReference>
<organism evidence="2 3">
    <name type="scientific">Eumeta variegata</name>
    <name type="common">Bagworm moth</name>
    <name type="synonym">Eumeta japonica</name>
    <dbReference type="NCBI Taxonomy" id="151549"/>
    <lineage>
        <taxon>Eukaryota</taxon>
        <taxon>Metazoa</taxon>
        <taxon>Ecdysozoa</taxon>
        <taxon>Arthropoda</taxon>
        <taxon>Hexapoda</taxon>
        <taxon>Insecta</taxon>
        <taxon>Pterygota</taxon>
        <taxon>Neoptera</taxon>
        <taxon>Endopterygota</taxon>
        <taxon>Lepidoptera</taxon>
        <taxon>Glossata</taxon>
        <taxon>Ditrysia</taxon>
        <taxon>Tineoidea</taxon>
        <taxon>Psychidae</taxon>
        <taxon>Oiketicinae</taxon>
        <taxon>Eumeta</taxon>
    </lineage>
</organism>
<sequence length="162" mass="17947">MEALHCRGPQRWPGARRELITMAMRGRRRDARGKRPPAHTRAHPSASPWQQTQTLLGLEERVMVIVFLDNFTKKDSIASGRKSVDIDGSITIIRTPSAVAVRARIRAVQSRAMCRARQSISRDRRAGALPTPSASQMTAAGAARRPLCSLCARKADNYDVTM</sequence>